<dbReference type="InterPro" id="IPR023346">
    <property type="entry name" value="Lysozyme-like_dom_sf"/>
</dbReference>
<organism evidence="1 2">
    <name type="scientific">Streptomyces hyaluromycini</name>
    <dbReference type="NCBI Taxonomy" id="1377993"/>
    <lineage>
        <taxon>Bacteria</taxon>
        <taxon>Bacillati</taxon>
        <taxon>Actinomycetota</taxon>
        <taxon>Actinomycetes</taxon>
        <taxon>Kitasatosporales</taxon>
        <taxon>Streptomycetaceae</taxon>
        <taxon>Streptomyces</taxon>
    </lineage>
</organism>
<dbReference type="Gene3D" id="1.10.530.10">
    <property type="match status" value="1"/>
</dbReference>
<dbReference type="SUPFAM" id="SSF53955">
    <property type="entry name" value="Lysozyme-like"/>
    <property type="match status" value="1"/>
</dbReference>
<sequence>RSPAFEQDVQLPLLVPRGGGQVAYGEQGVEGQYGCAAEIITRESGWRTTAANPTSGAYGLAQAVPGSKMARYGGDWRTDPATQLRWMRSYVTARYGSACAAWAFWQTHHWY</sequence>
<gene>
    <name evidence="1" type="ORF">ABT404_25680</name>
</gene>
<name>A0ABV1X1D1_9ACTN</name>
<feature type="non-terminal residue" evidence="1">
    <location>
        <position position="1"/>
    </location>
</feature>
<dbReference type="Proteomes" id="UP001474181">
    <property type="component" value="Unassembled WGS sequence"/>
</dbReference>
<evidence type="ECO:0000313" key="2">
    <source>
        <dbReference type="Proteomes" id="UP001474181"/>
    </source>
</evidence>
<dbReference type="EMBL" id="JBEPEK010000202">
    <property type="protein sequence ID" value="MER7182823.1"/>
    <property type="molecule type" value="Genomic_DNA"/>
</dbReference>
<accession>A0ABV1X1D1</accession>
<evidence type="ECO:0008006" key="3">
    <source>
        <dbReference type="Google" id="ProtNLM"/>
    </source>
</evidence>
<protein>
    <recommendedName>
        <fullName evidence="3">Transglycosylase SLT domain-containing protein</fullName>
    </recommendedName>
</protein>
<reference evidence="1 2" key="1">
    <citation type="submission" date="2024-06" db="EMBL/GenBank/DDBJ databases">
        <title>The Natural Products Discovery Center: Release of the First 8490 Sequenced Strains for Exploring Actinobacteria Biosynthetic Diversity.</title>
        <authorList>
            <person name="Kalkreuter E."/>
            <person name="Kautsar S.A."/>
            <person name="Yang D."/>
            <person name="Bader C.D."/>
            <person name="Teijaro C.N."/>
            <person name="Fluegel L."/>
            <person name="Davis C.M."/>
            <person name="Simpson J.R."/>
            <person name="Lauterbach L."/>
            <person name="Steele A.D."/>
            <person name="Gui C."/>
            <person name="Meng S."/>
            <person name="Li G."/>
            <person name="Viehrig K."/>
            <person name="Ye F."/>
            <person name="Su P."/>
            <person name="Kiefer A.F."/>
            <person name="Nichols A."/>
            <person name="Cepeda A.J."/>
            <person name="Yan W."/>
            <person name="Fan B."/>
            <person name="Jiang Y."/>
            <person name="Adhikari A."/>
            <person name="Zheng C.-J."/>
            <person name="Schuster L."/>
            <person name="Cowan T.M."/>
            <person name="Smanski M.J."/>
            <person name="Chevrette M.G."/>
            <person name="De Carvalho L.P.S."/>
            <person name="Shen B."/>
        </authorList>
    </citation>
    <scope>NUCLEOTIDE SEQUENCE [LARGE SCALE GENOMIC DNA]</scope>
    <source>
        <strain evidence="1 2">NPDC000234</strain>
    </source>
</reference>
<proteinExistence type="predicted"/>
<evidence type="ECO:0000313" key="1">
    <source>
        <dbReference type="EMBL" id="MER7182823.1"/>
    </source>
</evidence>
<keyword evidence="2" id="KW-1185">Reference proteome</keyword>
<comment type="caution">
    <text evidence="1">The sequence shown here is derived from an EMBL/GenBank/DDBJ whole genome shotgun (WGS) entry which is preliminary data.</text>
</comment>